<evidence type="ECO:0000313" key="1">
    <source>
        <dbReference type="EMBL" id="KAB8303001.1"/>
    </source>
</evidence>
<name>A0A5N6KHD8_MONLA</name>
<keyword evidence="2" id="KW-1185">Reference proteome</keyword>
<gene>
    <name evidence="1" type="ORF">EYC80_006308</name>
</gene>
<protein>
    <submittedName>
        <fullName evidence="1">Uncharacterized protein</fullName>
    </submittedName>
</protein>
<proteinExistence type="predicted"/>
<dbReference type="EMBL" id="VIGI01000003">
    <property type="protein sequence ID" value="KAB8303001.1"/>
    <property type="molecule type" value="Genomic_DNA"/>
</dbReference>
<dbReference type="AlphaFoldDB" id="A0A5N6KHD8"/>
<sequence>MSSREVPKLLDDQKGLEVRQLREAWVLYGIGIDDLVDIHRFSDLKGDVIVPVPRQEHKTIRSMTQN</sequence>
<accession>A0A5N6KHD8</accession>
<dbReference type="Proteomes" id="UP000326757">
    <property type="component" value="Unassembled WGS sequence"/>
</dbReference>
<comment type="caution">
    <text evidence="1">The sequence shown here is derived from an EMBL/GenBank/DDBJ whole genome shotgun (WGS) entry which is preliminary data.</text>
</comment>
<organism evidence="1 2">
    <name type="scientific">Monilinia laxa</name>
    <name type="common">Brown rot fungus</name>
    <name type="synonym">Sclerotinia laxa</name>
    <dbReference type="NCBI Taxonomy" id="61186"/>
    <lineage>
        <taxon>Eukaryota</taxon>
        <taxon>Fungi</taxon>
        <taxon>Dikarya</taxon>
        <taxon>Ascomycota</taxon>
        <taxon>Pezizomycotina</taxon>
        <taxon>Leotiomycetes</taxon>
        <taxon>Helotiales</taxon>
        <taxon>Sclerotiniaceae</taxon>
        <taxon>Monilinia</taxon>
    </lineage>
</organism>
<dbReference type="OrthoDB" id="10261782at2759"/>
<reference evidence="1 2" key="1">
    <citation type="submission" date="2019-06" db="EMBL/GenBank/DDBJ databases">
        <title>Genome Sequence of the Brown Rot Fungal Pathogen Monilinia laxa.</title>
        <authorList>
            <person name="De Miccolis Angelini R.M."/>
            <person name="Landi L."/>
            <person name="Abate D."/>
            <person name="Pollastro S."/>
            <person name="Romanazzi G."/>
            <person name="Faretra F."/>
        </authorList>
    </citation>
    <scope>NUCLEOTIDE SEQUENCE [LARGE SCALE GENOMIC DNA]</scope>
    <source>
        <strain evidence="1 2">Mlax316</strain>
    </source>
</reference>
<evidence type="ECO:0000313" key="2">
    <source>
        <dbReference type="Proteomes" id="UP000326757"/>
    </source>
</evidence>